<accession>A0A2Z3I2B5</accession>
<dbReference type="AlphaFoldDB" id="A0A2Z3I2B5"/>
<dbReference type="KEGG" id="phb:HYN04_07315"/>
<sequence>MTRMTVTERLSLRQAFDLELHRREAERLAREETERAQQEADHAAASALYAALAEDPDFLGERGLKLDRTRYAVILDHEAFRLRAYFEAGEASITSADKRTATTPTAAPRKQAVASSVAGALDILAQFLADESPSC</sequence>
<evidence type="ECO:0000313" key="1">
    <source>
        <dbReference type="EMBL" id="AWM77584.1"/>
    </source>
</evidence>
<dbReference type="EMBL" id="CP029479">
    <property type="protein sequence ID" value="AWM77584.1"/>
    <property type="molecule type" value="Genomic_DNA"/>
</dbReference>
<dbReference type="OrthoDB" id="7211171at2"/>
<protein>
    <submittedName>
        <fullName evidence="1">Uncharacterized protein</fullName>
    </submittedName>
</protein>
<dbReference type="Proteomes" id="UP000247763">
    <property type="component" value="Chromosome"/>
</dbReference>
<proteinExistence type="predicted"/>
<name>A0A2Z3I2B5_9CAUL</name>
<gene>
    <name evidence="1" type="ORF">HYN04_07315</name>
</gene>
<evidence type="ECO:0000313" key="2">
    <source>
        <dbReference type="Proteomes" id="UP000247763"/>
    </source>
</evidence>
<keyword evidence="2" id="KW-1185">Reference proteome</keyword>
<organism evidence="1 2">
    <name type="scientific">Phenylobacterium parvum</name>
    <dbReference type="NCBI Taxonomy" id="2201350"/>
    <lineage>
        <taxon>Bacteria</taxon>
        <taxon>Pseudomonadati</taxon>
        <taxon>Pseudomonadota</taxon>
        <taxon>Alphaproteobacteria</taxon>
        <taxon>Caulobacterales</taxon>
        <taxon>Caulobacteraceae</taxon>
        <taxon>Phenylobacterium</taxon>
    </lineage>
</organism>
<reference evidence="2" key="1">
    <citation type="submission" date="2018-05" db="EMBL/GenBank/DDBJ databases">
        <title>Genome sequencing of Phenylobacterium sp. HYN0004.</title>
        <authorList>
            <person name="Yi H."/>
            <person name="Baek C."/>
        </authorList>
    </citation>
    <scope>NUCLEOTIDE SEQUENCE [LARGE SCALE GENOMIC DNA]</scope>
    <source>
        <strain evidence="2">HYN0004</strain>
    </source>
</reference>